<proteinExistence type="predicted"/>
<reference evidence="2" key="1">
    <citation type="journal article" date="2019" name="Int. J. Syst. Evol. Microbiol.">
        <title>The Global Catalogue of Microorganisms (GCM) 10K type strain sequencing project: providing services to taxonomists for standard genome sequencing and annotation.</title>
        <authorList>
            <consortium name="The Broad Institute Genomics Platform"/>
            <consortium name="The Broad Institute Genome Sequencing Center for Infectious Disease"/>
            <person name="Wu L."/>
            <person name="Ma J."/>
        </authorList>
    </citation>
    <scope>NUCLEOTIDE SEQUENCE [LARGE SCALE GENOMIC DNA]</scope>
    <source>
        <strain evidence="2">JCM 3296</strain>
    </source>
</reference>
<dbReference type="InterPro" id="IPR025335">
    <property type="entry name" value="DUF4241"/>
</dbReference>
<protein>
    <recommendedName>
        <fullName evidence="3">DUF4241 domain-containing protein</fullName>
    </recommendedName>
</protein>
<accession>A0ABQ2UKZ9</accession>
<keyword evidence="2" id="KW-1185">Reference proteome</keyword>
<dbReference type="EMBL" id="BMRE01000013">
    <property type="protein sequence ID" value="GGU40479.1"/>
    <property type="molecule type" value="Genomic_DNA"/>
</dbReference>
<comment type="caution">
    <text evidence="1">The sequence shown here is derived from an EMBL/GenBank/DDBJ whole genome shotgun (WGS) entry which is preliminary data.</text>
</comment>
<evidence type="ECO:0008006" key="3">
    <source>
        <dbReference type="Google" id="ProtNLM"/>
    </source>
</evidence>
<sequence>MSVPVATVTGMTTTLGVVYCEGWDPARRMITGRLPVAVARERDRAGEQYAFCLVEQETGRVVRVGEIAWGARFARVWTLDELGRRARSAEYRVLGGRLFHLLTREWTYRGPESAEFAEDCDTVKISNEPDGQQRRQWQWEGGAGGGGSEWQHEGDPAEFFQDVPRFSDWAGLCAVDADLVEADSEQEFAEPPWHPSAPLRPEGLEAAFQPGRRWTVPHWNRTVVTELADGGTVRFPTGQVVVADPALLYDAKPFTATIAPGDHRLELSILRFEDEPEHVRVAAAKLVVTPEPVVSWEHAVTAEQDTLLLGDGEYYGFGVDGGQGCFVDAVACPALDELIAESDEMIDQLCTTDGPRTAVLTEPESGGTLVAFSSGMGDGAYPVWVGRSASGEVACFVADMLLLRYAEEVAEEVLT</sequence>
<evidence type="ECO:0000313" key="2">
    <source>
        <dbReference type="Proteomes" id="UP000649573"/>
    </source>
</evidence>
<evidence type="ECO:0000313" key="1">
    <source>
        <dbReference type="EMBL" id="GGU40479.1"/>
    </source>
</evidence>
<name>A0ABQ2UKZ9_9PSEU</name>
<dbReference type="Pfam" id="PF14025">
    <property type="entry name" value="DUF4241"/>
    <property type="match status" value="1"/>
</dbReference>
<dbReference type="Proteomes" id="UP000649573">
    <property type="component" value="Unassembled WGS sequence"/>
</dbReference>
<organism evidence="1 2">
    <name type="scientific">Lentzea flava</name>
    <dbReference type="NCBI Taxonomy" id="103732"/>
    <lineage>
        <taxon>Bacteria</taxon>
        <taxon>Bacillati</taxon>
        <taxon>Actinomycetota</taxon>
        <taxon>Actinomycetes</taxon>
        <taxon>Pseudonocardiales</taxon>
        <taxon>Pseudonocardiaceae</taxon>
        <taxon>Lentzea</taxon>
    </lineage>
</organism>
<gene>
    <name evidence="1" type="ORF">GCM10010178_36250</name>
</gene>